<dbReference type="OrthoDB" id="277199at2759"/>
<dbReference type="InterPro" id="IPR001950">
    <property type="entry name" value="SUI1"/>
</dbReference>
<name>A0A316V4W8_9BASI</name>
<protein>
    <recommendedName>
        <fullName evidence="3">Translation machinery-associated protein 22</fullName>
    </recommendedName>
</protein>
<evidence type="ECO:0000256" key="2">
    <source>
        <dbReference type="ARBA" id="ARBA00011742"/>
    </source>
</evidence>
<dbReference type="InterPro" id="IPR048517">
    <property type="entry name" value="DENR_N"/>
</dbReference>
<feature type="region of interest" description="Disordered" evidence="4">
    <location>
        <begin position="193"/>
        <end position="232"/>
    </location>
</feature>
<dbReference type="Pfam" id="PF01253">
    <property type="entry name" value="SUI1"/>
    <property type="match status" value="1"/>
</dbReference>
<sequence>MAPQADPEPLVEGDASEEAGPSAPPPRKAVYCGVCTFPPEYCEFASSTSKCKQWLADAHPDLFKKLYSEEALTQKMASLTTKQAEDLEKDAAKKEKKAEAKAEKERKALQSSRIVLTKMARTKKKATTSLYGLHLFSPPLPALKAVAKGLSSRLATGASVSKSTANPNVDEIIIQGDVAEDIRDMIINRQKPFETLPKEDAGGISASNIVVEEEKKKKPAAKEGEEAGAGND</sequence>
<dbReference type="SUPFAM" id="SSF55159">
    <property type="entry name" value="eIF1-like"/>
    <property type="match status" value="1"/>
</dbReference>
<dbReference type="EMBL" id="KZ819606">
    <property type="protein sequence ID" value="PWN32068.1"/>
    <property type="molecule type" value="Genomic_DNA"/>
</dbReference>
<feature type="compositionally biased region" description="Basic and acidic residues" evidence="4">
    <location>
        <begin position="212"/>
        <end position="225"/>
    </location>
</feature>
<evidence type="ECO:0000313" key="6">
    <source>
        <dbReference type="EMBL" id="PWN32068.1"/>
    </source>
</evidence>
<feature type="region of interest" description="Disordered" evidence="4">
    <location>
        <begin position="1"/>
        <end position="28"/>
    </location>
</feature>
<evidence type="ECO:0000313" key="7">
    <source>
        <dbReference type="Proteomes" id="UP000245771"/>
    </source>
</evidence>
<evidence type="ECO:0000256" key="3">
    <source>
        <dbReference type="ARBA" id="ARBA00020058"/>
    </source>
</evidence>
<dbReference type="InParanoid" id="A0A316V4W8"/>
<dbReference type="GO" id="GO:0003729">
    <property type="term" value="F:mRNA binding"/>
    <property type="evidence" value="ECO:0007669"/>
    <property type="project" value="TreeGrafter"/>
</dbReference>
<evidence type="ECO:0000256" key="4">
    <source>
        <dbReference type="SAM" id="MobiDB-lite"/>
    </source>
</evidence>
<dbReference type="Pfam" id="PF21023">
    <property type="entry name" value="DENR_N"/>
    <property type="match status" value="1"/>
</dbReference>
<dbReference type="CDD" id="cd11607">
    <property type="entry name" value="DENR_C"/>
    <property type="match status" value="1"/>
</dbReference>
<proteinExistence type="inferred from homology"/>
<keyword evidence="7" id="KW-1185">Reference proteome</keyword>
<dbReference type="PANTHER" id="PTHR12789:SF0">
    <property type="entry name" value="DENSITY-REGULATED PROTEIN"/>
    <property type="match status" value="1"/>
</dbReference>
<reference evidence="6 7" key="1">
    <citation type="journal article" date="2018" name="Mol. Biol. Evol.">
        <title>Broad Genomic Sampling Reveals a Smut Pathogenic Ancestry of the Fungal Clade Ustilaginomycotina.</title>
        <authorList>
            <person name="Kijpornyongpan T."/>
            <person name="Mondo S.J."/>
            <person name="Barry K."/>
            <person name="Sandor L."/>
            <person name="Lee J."/>
            <person name="Lipzen A."/>
            <person name="Pangilinan J."/>
            <person name="LaButti K."/>
            <person name="Hainaut M."/>
            <person name="Henrissat B."/>
            <person name="Grigoriev I.V."/>
            <person name="Spatafora J.W."/>
            <person name="Aime M.C."/>
        </authorList>
    </citation>
    <scope>NUCLEOTIDE SEQUENCE [LARGE SCALE GENOMIC DNA]</scope>
    <source>
        <strain evidence="6 7">MCA 3882</strain>
    </source>
</reference>
<dbReference type="Gene3D" id="3.30.780.10">
    <property type="entry name" value="SUI1-like domain"/>
    <property type="match status" value="1"/>
</dbReference>
<dbReference type="GO" id="GO:0001731">
    <property type="term" value="P:formation of translation preinitiation complex"/>
    <property type="evidence" value="ECO:0007669"/>
    <property type="project" value="TreeGrafter"/>
</dbReference>
<dbReference type="Proteomes" id="UP000245771">
    <property type="component" value="Unassembled WGS sequence"/>
</dbReference>
<feature type="domain" description="SUI1" evidence="5">
    <location>
        <begin position="114"/>
        <end position="190"/>
    </location>
</feature>
<dbReference type="RefSeq" id="XP_025352370.1">
    <property type="nucleotide sequence ID" value="XM_025500563.1"/>
</dbReference>
<feature type="region of interest" description="Disordered" evidence="4">
    <location>
        <begin position="80"/>
        <end position="105"/>
    </location>
</feature>
<feature type="compositionally biased region" description="Basic and acidic residues" evidence="4">
    <location>
        <begin position="83"/>
        <end position="105"/>
    </location>
</feature>
<dbReference type="PANTHER" id="PTHR12789">
    <property type="entry name" value="DENSITY-REGULATED PROTEIN HOMOLOG"/>
    <property type="match status" value="1"/>
</dbReference>
<evidence type="ECO:0000259" key="5">
    <source>
        <dbReference type="PROSITE" id="PS50296"/>
    </source>
</evidence>
<comment type="subunit">
    <text evidence="2">Interacts with the 40S ribosomal subunit.</text>
</comment>
<dbReference type="InterPro" id="IPR050318">
    <property type="entry name" value="DENR/SUI1_TIF"/>
</dbReference>
<comment type="similarity">
    <text evidence="1">Belongs to the DENR family.</text>
</comment>
<accession>A0A316V4W8</accession>
<evidence type="ECO:0000256" key="1">
    <source>
        <dbReference type="ARBA" id="ARBA00007514"/>
    </source>
</evidence>
<dbReference type="GO" id="GO:0002188">
    <property type="term" value="P:translation reinitiation"/>
    <property type="evidence" value="ECO:0007669"/>
    <property type="project" value="TreeGrafter"/>
</dbReference>
<gene>
    <name evidence="6" type="ORF">FA14DRAFT_174914</name>
</gene>
<dbReference type="STRING" id="1280837.A0A316V4W8"/>
<dbReference type="InterPro" id="IPR046447">
    <property type="entry name" value="DENR_C"/>
</dbReference>
<dbReference type="GeneID" id="37022344"/>
<organism evidence="6 7">
    <name type="scientific">Meira miltonrushii</name>
    <dbReference type="NCBI Taxonomy" id="1280837"/>
    <lineage>
        <taxon>Eukaryota</taxon>
        <taxon>Fungi</taxon>
        <taxon>Dikarya</taxon>
        <taxon>Basidiomycota</taxon>
        <taxon>Ustilaginomycotina</taxon>
        <taxon>Exobasidiomycetes</taxon>
        <taxon>Exobasidiales</taxon>
        <taxon>Brachybasidiaceae</taxon>
        <taxon>Meira</taxon>
    </lineage>
</organism>
<dbReference type="InterPro" id="IPR036877">
    <property type="entry name" value="SUI1_dom_sf"/>
</dbReference>
<dbReference type="PROSITE" id="PS50296">
    <property type="entry name" value="SUI1"/>
    <property type="match status" value="1"/>
</dbReference>
<dbReference type="GO" id="GO:0003743">
    <property type="term" value="F:translation initiation factor activity"/>
    <property type="evidence" value="ECO:0007669"/>
    <property type="project" value="InterPro"/>
</dbReference>
<dbReference type="FunCoup" id="A0A316V4W8">
    <property type="interactions" value="612"/>
</dbReference>
<dbReference type="AlphaFoldDB" id="A0A316V4W8"/>